<accession>A0ACC1T4J7</accession>
<gene>
    <name evidence="1" type="ORF">NM688_g4086</name>
</gene>
<dbReference type="Proteomes" id="UP001148662">
    <property type="component" value="Unassembled WGS sequence"/>
</dbReference>
<evidence type="ECO:0000313" key="1">
    <source>
        <dbReference type="EMBL" id="KAJ3552568.1"/>
    </source>
</evidence>
<comment type="caution">
    <text evidence="1">The sequence shown here is derived from an EMBL/GenBank/DDBJ whole genome shotgun (WGS) entry which is preliminary data.</text>
</comment>
<evidence type="ECO:0000313" key="2">
    <source>
        <dbReference type="Proteomes" id="UP001148662"/>
    </source>
</evidence>
<proteinExistence type="predicted"/>
<dbReference type="EMBL" id="JANHOG010000645">
    <property type="protein sequence ID" value="KAJ3552568.1"/>
    <property type="molecule type" value="Genomic_DNA"/>
</dbReference>
<sequence length="1775" mass="199031">MLRRFLGLFGLQRIKDAQSTTDGTQATVQLSADAAVNDSQPVKTENGIKTEENPQQPDAGGLKREGTTPAMPAVPPGISPQPNMGLPPFPLNALQYSPYAWSGVSYPPPPFPYPPPANFAPPLFSPYPAAYPPQLPANYPPILPSRAAALIPPPAPAISARHSGPGTHTLETIVESEEETNATSDEGGSASSSEASAANHPVKSPDWPDGYERRVHPVEASGAELKTRNAAWKRVKWAMRSVGKTDHRNHRAERRNCLGVYCCTNCNLFIRPKTQVYARSAQLAGACPNRRCRSEGEIEAIECEAFTLQWQEEIDGKVVDIWEHHGKHTHARPPGGATLSQREEEALDSQVSRRPDATAHQLRVGTTAPGSVPLGQIAPTLANSRKARYELQKSQERQDIIPSSSGSKQSDGGFIAKLAKLERNKLEPGFIIDSRISHPASYLSMQSPFMKLIIKESVDDWIRTSSEGPGAGRHGFVTDGDHSFFRTGTLLATCAFSISMNTWVPVLYTWVLHLDTDHHRAHFRNLNRSIIEAAGDHFDKKLLTNIFDFSMSQRAAHELEYADAVISTLPAWSLLSSEAQEAERKSLIAEAQAFEMGCDTHFLRSTKRLKQDTSLVPIDIRDKYQEFIDEFRSPDYSRAEFLAIVSDFKLMFPALQKWMKWWMHDKIASMTFPAMRQMDEKLANDIPHTSNPIEALHSLLHHALGTNHDVIAGVEKLGKFIQELQTKSTAIDDGHFPASNRINTTRPVHRQSYKRGDGRPPDTADELLPSATAASPTLQLQSTNATPTITTQPNSEFNVVASAASRKQVLQRFSNGNFTDRAQLRQLQSYPFYNNSCFIDCGLELWFRAYVTWLPVDRSAFLDIAVPKTSTLWAVFNSFQSRLLWILAPSMAAVKTTDRETVYQANTAKTKGKQKDIWPQLEDNIEEGLDVLRCSQNIVRHALAGRLAMYPEGSFGNVLRWMSEVVMDDTNTTTQQNFCIEHYVTFTCTEGHRGGGIATRSVFYLAPHPRDVMRAGDASNSDDVDIGSYLTHLSACSFTGVRSYNHGNKLFDLPDRSCGHDSCDKVARVFTVQTAWPAILHIVPETCGETADAFEERTRLDFSPHPTRLPLRFHIQTKSNHAPDQLAEGELRSSPVVEYEMVGRLLFDADKLHFTAEVIIGDSTYEYNDMERNGVMMRTGPAVSIEELSHKVSLVVYRRVSEGKITEQDREYYESSPKERWKPHHSASLSIDDDGHVHVENHPTQAQGVQVSNNSLSPPEDHTSHSTSSDDLPIALALANTQCVGCLGTEEEGTMVQCDQCRTWSHTECIEEHFTLSPTYQDPDEAWICPRCMKIPVWSESMIGQTILFPTTRFKSAKVYPARIIGRRGKLADIEWYHGNTYRKRERPNFHTIPIHTCAASLDMQRKRGDIAKYAALAWPTRLIENAVDKYGYSNVNLTHALEDAFYSVWEIISGKRLHPVVQRYKDEMPKGVERPQWTTQFHDRYRIPILEGDDGLIDHYLAELQARLKQEMPKVDEGDVHSLSIDSRIHGIALMLLRLVILREYLERKPEDDDEIYRLIVSAADEERAQHTTTKNRDEPSTTSDKTDEAIDTQEYLVRTQNSIKEIMASLESDGDDAPVRAAICIVRKPTISEQALAALMGWSDTTSLDNPHALYPLNPSYLQQPNTIMVRDDLDVLYDHPLAYVHTPGYPTPYLWPQSNSPGLTGGPPYKKPQKQELDGSERKPTLRPRPKPVPKEEAAQDGGDLPAKRKKRKRSDHDENGAVEKMVKRRKV</sequence>
<name>A0ACC1T4J7_9APHY</name>
<reference evidence="1" key="1">
    <citation type="submission" date="2022-07" db="EMBL/GenBank/DDBJ databases">
        <title>Genome Sequence of Phlebia brevispora.</title>
        <authorList>
            <person name="Buettner E."/>
        </authorList>
    </citation>
    <scope>NUCLEOTIDE SEQUENCE</scope>
    <source>
        <strain evidence="1">MPL23</strain>
    </source>
</reference>
<protein>
    <submittedName>
        <fullName evidence="1">Uncharacterized protein</fullName>
    </submittedName>
</protein>
<organism evidence="1 2">
    <name type="scientific">Phlebia brevispora</name>
    <dbReference type="NCBI Taxonomy" id="194682"/>
    <lineage>
        <taxon>Eukaryota</taxon>
        <taxon>Fungi</taxon>
        <taxon>Dikarya</taxon>
        <taxon>Basidiomycota</taxon>
        <taxon>Agaricomycotina</taxon>
        <taxon>Agaricomycetes</taxon>
        <taxon>Polyporales</taxon>
        <taxon>Meruliaceae</taxon>
        <taxon>Phlebia</taxon>
    </lineage>
</organism>
<keyword evidence="2" id="KW-1185">Reference proteome</keyword>